<keyword evidence="1" id="KW-0723">Serine/threonine-protein kinase</keyword>
<reference evidence="5" key="1">
    <citation type="journal article" date="2020" name="Stud. Mycol.">
        <title>101 Dothideomycetes genomes: a test case for predicting lifestyles and emergence of pathogens.</title>
        <authorList>
            <person name="Haridas S."/>
            <person name="Albert R."/>
            <person name="Binder M."/>
            <person name="Bloem J."/>
            <person name="Labutti K."/>
            <person name="Salamov A."/>
            <person name="Andreopoulos B."/>
            <person name="Baker S."/>
            <person name="Barry K."/>
            <person name="Bills G."/>
            <person name="Bluhm B."/>
            <person name="Cannon C."/>
            <person name="Castanera R."/>
            <person name="Culley D."/>
            <person name="Daum C."/>
            <person name="Ezra D."/>
            <person name="Gonzalez J."/>
            <person name="Henrissat B."/>
            <person name="Kuo A."/>
            <person name="Liang C."/>
            <person name="Lipzen A."/>
            <person name="Lutzoni F."/>
            <person name="Magnuson J."/>
            <person name="Mondo S."/>
            <person name="Nolan M."/>
            <person name="Ohm R."/>
            <person name="Pangilinan J."/>
            <person name="Park H.-J."/>
            <person name="Ramirez L."/>
            <person name="Alfaro M."/>
            <person name="Sun H."/>
            <person name="Tritt A."/>
            <person name="Yoshinaga Y."/>
            <person name="Zwiers L.-H."/>
            <person name="Turgeon B."/>
            <person name="Goodwin S."/>
            <person name="Spatafora J."/>
            <person name="Crous P."/>
            <person name="Grigoriev I."/>
        </authorList>
    </citation>
    <scope>NUCLEOTIDE SEQUENCE</scope>
    <source>
        <strain evidence="5">HMLAC05119</strain>
    </source>
</reference>
<keyword evidence="6" id="KW-1185">Reference proteome</keyword>
<dbReference type="SMART" id="SM00220">
    <property type="entry name" value="S_TKc"/>
    <property type="match status" value="1"/>
</dbReference>
<keyword evidence="5" id="KW-0418">Kinase</keyword>
<dbReference type="OrthoDB" id="5979581at2759"/>
<sequence length="354" mass="40016">MALRVGQVLRGARGSYELLQALKGSTVFKAKVLSSPVINSEWAMVKTADTKIEKMCLEREYLNYRHVAIASSPHIRSLYDAVHAAKATGEPSTDVPSSLVYEWMDHPLDHVHHASFRSHPILPKAVLKSTLSALKVFKAFNRVHADINPCNIFISDIHSTCPVVKLGDLGMAGPERWTTQRLQRLPYRAPEVWQGLGTQHASDIWSLAVTLTGSLSRFPVFGPLENRIEAPTEAWCIAKIMHLVGSLPQPVGNEIYQKEYELAERIRIMKHPLASRKLMGSLNWRETLELIPDPPVPQNVLEFLEYLLVIDPEKRPTASEALSHSYFQGEEVPRLHSDTPWHDVNRQRETMEVF</sequence>
<accession>A0A6A5QMA5</accession>
<dbReference type="Pfam" id="PF00069">
    <property type="entry name" value="Pkinase"/>
    <property type="match status" value="1"/>
</dbReference>
<evidence type="ECO:0000259" key="4">
    <source>
        <dbReference type="PROSITE" id="PS50011"/>
    </source>
</evidence>
<keyword evidence="2" id="KW-0547">Nucleotide-binding</keyword>
<keyword evidence="3" id="KW-0067">ATP-binding</keyword>
<dbReference type="Gene3D" id="1.10.510.10">
    <property type="entry name" value="Transferase(Phosphotransferase) domain 1"/>
    <property type="match status" value="1"/>
</dbReference>
<evidence type="ECO:0000256" key="3">
    <source>
        <dbReference type="ARBA" id="ARBA00022840"/>
    </source>
</evidence>
<evidence type="ECO:0000313" key="6">
    <source>
        <dbReference type="Proteomes" id="UP000800096"/>
    </source>
</evidence>
<organism evidence="5 6">
    <name type="scientific">Ampelomyces quisqualis</name>
    <name type="common">Powdery mildew agent</name>
    <dbReference type="NCBI Taxonomy" id="50730"/>
    <lineage>
        <taxon>Eukaryota</taxon>
        <taxon>Fungi</taxon>
        <taxon>Dikarya</taxon>
        <taxon>Ascomycota</taxon>
        <taxon>Pezizomycotina</taxon>
        <taxon>Dothideomycetes</taxon>
        <taxon>Pleosporomycetidae</taxon>
        <taxon>Pleosporales</taxon>
        <taxon>Pleosporineae</taxon>
        <taxon>Phaeosphaeriaceae</taxon>
        <taxon>Ampelomyces</taxon>
    </lineage>
</organism>
<keyword evidence="5" id="KW-0808">Transferase</keyword>
<dbReference type="SUPFAM" id="SSF56112">
    <property type="entry name" value="Protein kinase-like (PK-like)"/>
    <property type="match status" value="1"/>
</dbReference>
<dbReference type="InterPro" id="IPR000719">
    <property type="entry name" value="Prot_kinase_dom"/>
</dbReference>
<protein>
    <submittedName>
        <fullName evidence="5">Kinase-like domain-containing protein</fullName>
    </submittedName>
</protein>
<feature type="domain" description="Protein kinase" evidence="4">
    <location>
        <begin position="1"/>
        <end position="327"/>
    </location>
</feature>
<dbReference type="PANTHER" id="PTHR24055">
    <property type="entry name" value="MITOGEN-ACTIVATED PROTEIN KINASE"/>
    <property type="match status" value="1"/>
</dbReference>
<evidence type="ECO:0000313" key="5">
    <source>
        <dbReference type="EMBL" id="KAF1916472.1"/>
    </source>
</evidence>
<dbReference type="Proteomes" id="UP000800096">
    <property type="component" value="Unassembled WGS sequence"/>
</dbReference>
<name>A0A6A5QMA5_AMPQU</name>
<dbReference type="InterPro" id="IPR050117">
    <property type="entry name" value="MAPK"/>
</dbReference>
<dbReference type="PROSITE" id="PS50011">
    <property type="entry name" value="PROTEIN_KINASE_DOM"/>
    <property type="match status" value="1"/>
</dbReference>
<dbReference type="InterPro" id="IPR011009">
    <property type="entry name" value="Kinase-like_dom_sf"/>
</dbReference>
<dbReference type="EMBL" id="ML979135">
    <property type="protein sequence ID" value="KAF1916472.1"/>
    <property type="molecule type" value="Genomic_DNA"/>
</dbReference>
<gene>
    <name evidence="5" type="ORF">BDU57DRAFT_516608</name>
</gene>
<evidence type="ECO:0000256" key="1">
    <source>
        <dbReference type="ARBA" id="ARBA00022527"/>
    </source>
</evidence>
<dbReference type="GO" id="GO:0005524">
    <property type="term" value="F:ATP binding"/>
    <property type="evidence" value="ECO:0007669"/>
    <property type="project" value="UniProtKB-KW"/>
</dbReference>
<evidence type="ECO:0000256" key="2">
    <source>
        <dbReference type="ARBA" id="ARBA00022741"/>
    </source>
</evidence>
<dbReference type="GO" id="GO:0004674">
    <property type="term" value="F:protein serine/threonine kinase activity"/>
    <property type="evidence" value="ECO:0007669"/>
    <property type="project" value="UniProtKB-KW"/>
</dbReference>
<dbReference type="AlphaFoldDB" id="A0A6A5QMA5"/>
<proteinExistence type="predicted"/>